<keyword evidence="2" id="KW-0378">Hydrolase</keyword>
<evidence type="ECO:0000256" key="1">
    <source>
        <dbReference type="SAM" id="MobiDB-lite"/>
    </source>
</evidence>
<protein>
    <submittedName>
        <fullName evidence="2">Putative DNA repair and recombination helicase protein PIF6</fullName>
    </submittedName>
</protein>
<feature type="compositionally biased region" description="Gly residues" evidence="1">
    <location>
        <begin position="167"/>
        <end position="181"/>
    </location>
</feature>
<dbReference type="OrthoDB" id="272985at2759"/>
<keyword evidence="3" id="KW-1185">Reference proteome</keyword>
<evidence type="ECO:0000313" key="2">
    <source>
        <dbReference type="EMBL" id="KPI83834.1"/>
    </source>
</evidence>
<keyword evidence="2" id="KW-0347">Helicase</keyword>
<accession>A0A0N1I002</accession>
<dbReference type="EMBL" id="LJSK01000319">
    <property type="protein sequence ID" value="KPI83834.1"/>
    <property type="molecule type" value="Genomic_DNA"/>
</dbReference>
<feature type="region of interest" description="Disordered" evidence="1">
    <location>
        <begin position="127"/>
        <end position="181"/>
    </location>
</feature>
<comment type="caution">
    <text evidence="2">The sequence shown here is derived from an EMBL/GenBank/DDBJ whole genome shotgun (WGS) entry which is preliminary data.</text>
</comment>
<organism evidence="2 3">
    <name type="scientific">Leptomonas seymouri</name>
    <dbReference type="NCBI Taxonomy" id="5684"/>
    <lineage>
        <taxon>Eukaryota</taxon>
        <taxon>Discoba</taxon>
        <taxon>Euglenozoa</taxon>
        <taxon>Kinetoplastea</taxon>
        <taxon>Metakinetoplastina</taxon>
        <taxon>Trypanosomatida</taxon>
        <taxon>Trypanosomatidae</taxon>
        <taxon>Leishmaniinae</taxon>
        <taxon>Leptomonas</taxon>
    </lineage>
</organism>
<dbReference type="AlphaFoldDB" id="A0A0N1I002"/>
<proteinExistence type="predicted"/>
<reference evidence="2 3" key="1">
    <citation type="journal article" date="2015" name="PLoS Pathog.">
        <title>Leptomonas seymouri: Adaptations to the Dixenous Life Cycle Analyzed by Genome Sequencing, Transcriptome Profiling and Co-infection with Leishmania donovani.</title>
        <authorList>
            <person name="Kraeva N."/>
            <person name="Butenko A."/>
            <person name="Hlavacova J."/>
            <person name="Kostygov A."/>
            <person name="Myskova J."/>
            <person name="Grybchuk D."/>
            <person name="Lestinova T."/>
            <person name="Votypka J."/>
            <person name="Volf P."/>
            <person name="Opperdoes F."/>
            <person name="Flegontov P."/>
            <person name="Lukes J."/>
            <person name="Yurchenko V."/>
        </authorList>
    </citation>
    <scope>NUCLEOTIDE SEQUENCE [LARGE SCALE GENOMIC DNA]</scope>
    <source>
        <strain evidence="2 3">ATCC 30220</strain>
    </source>
</reference>
<dbReference type="VEuPathDB" id="TriTrypDB:Lsey_0319_0030"/>
<evidence type="ECO:0000313" key="3">
    <source>
        <dbReference type="Proteomes" id="UP000038009"/>
    </source>
</evidence>
<dbReference type="GO" id="GO:0004386">
    <property type="term" value="F:helicase activity"/>
    <property type="evidence" value="ECO:0007669"/>
    <property type="project" value="UniProtKB-KW"/>
</dbReference>
<keyword evidence="2" id="KW-0067">ATP-binding</keyword>
<dbReference type="Proteomes" id="UP000038009">
    <property type="component" value="Unassembled WGS sequence"/>
</dbReference>
<keyword evidence="2" id="KW-0547">Nucleotide-binding</keyword>
<sequence>MAAVAVRVPKPKMTMSAVQGKILVYAEDGERIGQWGGTECFLSRQSGLGPCLVVRSSRHKAHEGTFFQLALLQRVLSTHVAQGKLTVVVPHERRQCSVYIEATDDLDELRMMAGVLQDKSRWRSIERNVATKARRGQRRSGGEASGMPGGDGRGPMELRDPLRASLSGGGVGEWGGDGQRQ</sequence>
<gene>
    <name evidence="2" type="ORF">ABL78_7119</name>
</gene>
<feature type="compositionally biased region" description="Gly residues" evidence="1">
    <location>
        <begin position="143"/>
        <end position="153"/>
    </location>
</feature>
<name>A0A0N1I002_LEPSE</name>